<accession>A0ACC3P050</accession>
<dbReference type="EMBL" id="MU967853">
    <property type="protein sequence ID" value="KAK6645752.1"/>
    <property type="molecule type" value="Genomic_DNA"/>
</dbReference>
<sequence length="76" mass="8875">MIQTISFGGNMVDLVIKAHKIQQFVLNPVVQQHFLPKEDRIIDCLNPEYNAWEVHDQLLLVWLQSTLSKSVLYRVL</sequence>
<proteinExistence type="predicted"/>
<protein>
    <submittedName>
        <fullName evidence="1">Uncharacterized protein</fullName>
    </submittedName>
</protein>
<gene>
    <name evidence="1" type="ORF">PHAVU_L001752</name>
</gene>
<reference evidence="1" key="1">
    <citation type="submission" date="2023-07" db="EMBL/GenBank/DDBJ databases">
        <title>WGS assembly of Phaseolus vulgaris.</title>
        <authorList>
            <person name="Schmutz J."/>
            <person name="Mcclean P."/>
            <person name="Shu S."/>
            <person name="Cregan P."/>
            <person name="Rokhsar D."/>
            <person name="Jackson S."/>
        </authorList>
    </citation>
    <scope>NUCLEOTIDE SEQUENCE</scope>
</reference>
<name>A0ACC3P050_PHAVU</name>
<organism evidence="1 2">
    <name type="scientific">Phaseolus vulgaris</name>
    <name type="common">Kidney bean</name>
    <name type="synonym">French bean</name>
    <dbReference type="NCBI Taxonomy" id="3885"/>
    <lineage>
        <taxon>Eukaryota</taxon>
        <taxon>Viridiplantae</taxon>
        <taxon>Streptophyta</taxon>
        <taxon>Embryophyta</taxon>
        <taxon>Tracheophyta</taxon>
        <taxon>Spermatophyta</taxon>
        <taxon>Magnoliopsida</taxon>
        <taxon>eudicotyledons</taxon>
        <taxon>Gunneridae</taxon>
        <taxon>Pentapetalae</taxon>
        <taxon>rosids</taxon>
        <taxon>fabids</taxon>
        <taxon>Fabales</taxon>
        <taxon>Fabaceae</taxon>
        <taxon>Papilionoideae</taxon>
        <taxon>50 kb inversion clade</taxon>
        <taxon>NPAAA clade</taxon>
        <taxon>indigoferoid/millettioid clade</taxon>
        <taxon>Phaseoleae</taxon>
        <taxon>Phaseolus</taxon>
    </lineage>
</organism>
<keyword evidence="2" id="KW-1185">Reference proteome</keyword>
<evidence type="ECO:0000313" key="1">
    <source>
        <dbReference type="EMBL" id="KAK6645752.1"/>
    </source>
</evidence>
<dbReference type="Proteomes" id="UP000000226">
    <property type="component" value="Unassembled WGS sequence"/>
</dbReference>
<evidence type="ECO:0000313" key="2">
    <source>
        <dbReference type="Proteomes" id="UP000000226"/>
    </source>
</evidence>
<comment type="caution">
    <text evidence="1">The sequence shown here is derived from an EMBL/GenBank/DDBJ whole genome shotgun (WGS) entry which is preliminary data.</text>
</comment>